<sequence length="169" mass="18960">MKLKNMDDVKNALEILYNEYVEMYDASIKEATSKEKSRSSGGSTTSRLNEEISSSGWDAFGEFLKDIDVETPKKSELIVYLEGLVGRDHSVNFNVLDWLNTHKLKYRVLSSLASETLAVPISTVASETTFSAGVKSNRSTLEPRNVEMLICGGDWIRQKYGTKKKLKIP</sequence>
<evidence type="ECO:0000313" key="3">
    <source>
        <dbReference type="Proteomes" id="UP001229421"/>
    </source>
</evidence>
<proteinExistence type="predicted"/>
<organism evidence="2 3">
    <name type="scientific">Tagetes erecta</name>
    <name type="common">African marigold</name>
    <dbReference type="NCBI Taxonomy" id="13708"/>
    <lineage>
        <taxon>Eukaryota</taxon>
        <taxon>Viridiplantae</taxon>
        <taxon>Streptophyta</taxon>
        <taxon>Embryophyta</taxon>
        <taxon>Tracheophyta</taxon>
        <taxon>Spermatophyta</taxon>
        <taxon>Magnoliopsida</taxon>
        <taxon>eudicotyledons</taxon>
        <taxon>Gunneridae</taxon>
        <taxon>Pentapetalae</taxon>
        <taxon>asterids</taxon>
        <taxon>campanulids</taxon>
        <taxon>Asterales</taxon>
        <taxon>Asteraceae</taxon>
        <taxon>Asteroideae</taxon>
        <taxon>Heliantheae alliance</taxon>
        <taxon>Tageteae</taxon>
        <taxon>Tagetes</taxon>
    </lineage>
</organism>
<feature type="domain" description="HAT C-terminal dimerisation" evidence="1">
    <location>
        <begin position="79"/>
        <end position="156"/>
    </location>
</feature>
<accession>A0AAD8LGL0</accession>
<evidence type="ECO:0000313" key="2">
    <source>
        <dbReference type="EMBL" id="KAK1438087.1"/>
    </source>
</evidence>
<dbReference type="InterPro" id="IPR012337">
    <property type="entry name" value="RNaseH-like_sf"/>
</dbReference>
<dbReference type="PANTHER" id="PTHR23272">
    <property type="entry name" value="BED FINGER-RELATED"/>
    <property type="match status" value="1"/>
</dbReference>
<dbReference type="PANTHER" id="PTHR23272:SF185">
    <property type="entry name" value="ZINC FINGER BED DOMAIN-CONTAINING PROTEIN RICESLEEPER 2-LIKE"/>
    <property type="match status" value="1"/>
</dbReference>
<dbReference type="EMBL" id="JAUHHV010000001">
    <property type="protein sequence ID" value="KAK1438087.1"/>
    <property type="molecule type" value="Genomic_DNA"/>
</dbReference>
<dbReference type="InterPro" id="IPR008906">
    <property type="entry name" value="HATC_C_dom"/>
</dbReference>
<dbReference type="Proteomes" id="UP001229421">
    <property type="component" value="Unassembled WGS sequence"/>
</dbReference>
<dbReference type="Pfam" id="PF05699">
    <property type="entry name" value="Dimer_Tnp_hAT"/>
    <property type="match status" value="1"/>
</dbReference>
<protein>
    <recommendedName>
        <fullName evidence="1">HAT C-terminal dimerisation domain-containing protein</fullName>
    </recommendedName>
</protein>
<gene>
    <name evidence="2" type="ORF">QVD17_03890</name>
</gene>
<dbReference type="GO" id="GO:0046983">
    <property type="term" value="F:protein dimerization activity"/>
    <property type="evidence" value="ECO:0007669"/>
    <property type="project" value="InterPro"/>
</dbReference>
<evidence type="ECO:0000259" key="1">
    <source>
        <dbReference type="Pfam" id="PF05699"/>
    </source>
</evidence>
<dbReference type="AlphaFoldDB" id="A0AAD8LGL0"/>
<keyword evidence="3" id="KW-1185">Reference proteome</keyword>
<name>A0AAD8LGL0_TARER</name>
<reference evidence="2" key="1">
    <citation type="journal article" date="2023" name="bioRxiv">
        <title>Improved chromosome-level genome assembly for marigold (Tagetes erecta).</title>
        <authorList>
            <person name="Jiang F."/>
            <person name="Yuan L."/>
            <person name="Wang S."/>
            <person name="Wang H."/>
            <person name="Xu D."/>
            <person name="Wang A."/>
            <person name="Fan W."/>
        </authorList>
    </citation>
    <scope>NUCLEOTIDE SEQUENCE</scope>
    <source>
        <strain evidence="2">WSJ</strain>
        <tissue evidence="2">Leaf</tissue>
    </source>
</reference>
<comment type="caution">
    <text evidence="2">The sequence shown here is derived from an EMBL/GenBank/DDBJ whole genome shotgun (WGS) entry which is preliminary data.</text>
</comment>
<dbReference type="SUPFAM" id="SSF53098">
    <property type="entry name" value="Ribonuclease H-like"/>
    <property type="match status" value="1"/>
</dbReference>